<evidence type="ECO:0000256" key="4">
    <source>
        <dbReference type="ARBA" id="ARBA00022989"/>
    </source>
</evidence>
<organism evidence="8 9">
    <name type="scientific">Pseudoxanthomonas dokdonensis</name>
    <dbReference type="NCBI Taxonomy" id="344882"/>
    <lineage>
        <taxon>Bacteria</taxon>
        <taxon>Pseudomonadati</taxon>
        <taxon>Pseudomonadota</taxon>
        <taxon>Gammaproteobacteria</taxon>
        <taxon>Lysobacterales</taxon>
        <taxon>Lysobacteraceae</taxon>
        <taxon>Pseudoxanthomonas</taxon>
    </lineage>
</organism>
<dbReference type="NCBIfam" id="TIGR00361">
    <property type="entry name" value="ComEC_Rec2"/>
    <property type="match status" value="1"/>
</dbReference>
<proteinExistence type="predicted"/>
<evidence type="ECO:0000256" key="2">
    <source>
        <dbReference type="ARBA" id="ARBA00022475"/>
    </source>
</evidence>
<dbReference type="InterPro" id="IPR052159">
    <property type="entry name" value="Competence_DNA_uptake"/>
</dbReference>
<keyword evidence="4 6" id="KW-1133">Transmembrane helix</keyword>
<dbReference type="InterPro" id="IPR004477">
    <property type="entry name" value="ComEC_N"/>
</dbReference>
<feature type="transmembrane region" description="Helical" evidence="6">
    <location>
        <begin position="414"/>
        <end position="438"/>
    </location>
</feature>
<protein>
    <submittedName>
        <fullName evidence="8">Transporter</fullName>
    </submittedName>
</protein>
<dbReference type="GO" id="GO:0030420">
    <property type="term" value="P:establishment of competence for transformation"/>
    <property type="evidence" value="ECO:0007669"/>
    <property type="project" value="InterPro"/>
</dbReference>
<evidence type="ECO:0000313" key="9">
    <source>
        <dbReference type="Proteomes" id="UP000052052"/>
    </source>
</evidence>
<evidence type="ECO:0000259" key="7">
    <source>
        <dbReference type="SMART" id="SM00849"/>
    </source>
</evidence>
<keyword evidence="3 6" id="KW-0812">Transmembrane</keyword>
<dbReference type="Gene3D" id="3.60.15.10">
    <property type="entry name" value="Ribonuclease Z/Hydroxyacylglutathione hydrolase-like"/>
    <property type="match status" value="1"/>
</dbReference>
<evidence type="ECO:0000313" key="8">
    <source>
        <dbReference type="EMBL" id="KRG70991.1"/>
    </source>
</evidence>
<feature type="transmembrane region" description="Helical" evidence="6">
    <location>
        <begin position="252"/>
        <end position="275"/>
    </location>
</feature>
<sequence length="795" mass="86234">MPAARRRYWSVTRSLMLAWLAGICLCLWGAWLPSGPVLWTTLIAAALLAWRWPQGRWIAVLLMGGCWAALHAEHVLSRQLTPAAEGSEIVVQGRVANLPAHEARRSVFLFDVDETTGSAAELRGKRIRLSWYDAYGSTAPGPRRQLLANQRWRFSIKARAPRGLSNPGSWDSERHALAQQLAATGYVRQPDRAVLLQPASGLQAWRETMSDRIARSVSVDGSRFVRALALGDTRALTDRDWEILRAAGLTHLIAISGFHVGLVAAAFALLVGLVWRAFPSLMRYLPLPQVLGWAAVVGASVYAGVAGFGLPALRTVAMLLVVVIARSWRRPLAVMDALGLAMSVILLLAPLSVLTAGFWLSFAGVAWLAWCLPDGPQHWLRGFLSAQAVATVGLLPLTIALFGQASAVGIGANLLAIPWWSLVVVPLSLLGTALEVIHGGSGEWAWRAAAACFQPSWDLFAWMARSPAALWWLPQAGRWALPLALLAAFWWTLPRGVPGKALASLLWLPLLWPDRELPRAGEAELVVLDVGQGLSVLVRTAGHTLLYDAGPAVRDGFDAGERVVVPTLHALGVRRLDKLIHSHADADHAGGLVAVSAVYPVAATLGPLGSPLPVQTPCQAGVGWRWDGVEFRFLHPPPHFPYLRNESSCVLRIKTAHGVALLTGDIGEVIERDLLRRGPEDVRADVVVAAHHGSASSSQPAFVRATQARLVLVSSGHGNRFGHPQAAVVQRWQRAGAEVLDTSSAGALRVWLSAQGLQLRENRAHRRRLWDAVRRRQAAGLSYRPDNTRPDAPED</sequence>
<dbReference type="CDD" id="cd07731">
    <property type="entry name" value="ComA-like_MBL-fold"/>
    <property type="match status" value="1"/>
</dbReference>
<feature type="transmembrane region" description="Helical" evidence="6">
    <location>
        <begin position="382"/>
        <end position="402"/>
    </location>
</feature>
<dbReference type="Pfam" id="PF13567">
    <property type="entry name" value="DUF4131"/>
    <property type="match status" value="1"/>
</dbReference>
<dbReference type="GO" id="GO:0005886">
    <property type="term" value="C:plasma membrane"/>
    <property type="evidence" value="ECO:0007669"/>
    <property type="project" value="UniProtKB-SubCell"/>
</dbReference>
<name>A0A0R0CM29_9GAMM</name>
<dbReference type="InterPro" id="IPR004797">
    <property type="entry name" value="Competence_ComEC/Rec2"/>
</dbReference>
<keyword evidence="2" id="KW-1003">Cell membrane</keyword>
<dbReference type="InterPro" id="IPR001279">
    <property type="entry name" value="Metallo-B-lactamas"/>
</dbReference>
<comment type="subcellular location">
    <subcellularLocation>
        <location evidence="1">Cell membrane</location>
        <topology evidence="1">Multi-pass membrane protein</topology>
    </subcellularLocation>
</comment>
<feature type="transmembrane region" description="Helical" evidence="6">
    <location>
        <begin position="337"/>
        <end position="370"/>
    </location>
</feature>
<dbReference type="PANTHER" id="PTHR30619:SF1">
    <property type="entry name" value="RECOMBINATION PROTEIN 2"/>
    <property type="match status" value="1"/>
</dbReference>
<accession>A0A0R0CM29</accession>
<keyword evidence="5 6" id="KW-0472">Membrane</keyword>
<evidence type="ECO:0000256" key="1">
    <source>
        <dbReference type="ARBA" id="ARBA00004651"/>
    </source>
</evidence>
<dbReference type="PANTHER" id="PTHR30619">
    <property type="entry name" value="DNA INTERNALIZATION/COMPETENCE PROTEIN COMEC/REC2"/>
    <property type="match status" value="1"/>
</dbReference>
<evidence type="ECO:0000256" key="6">
    <source>
        <dbReference type="SAM" id="Phobius"/>
    </source>
</evidence>
<gene>
    <name evidence="8" type="ORF">ABB29_03935</name>
</gene>
<dbReference type="SUPFAM" id="SSF56281">
    <property type="entry name" value="Metallo-hydrolase/oxidoreductase"/>
    <property type="match status" value="1"/>
</dbReference>
<evidence type="ECO:0000256" key="5">
    <source>
        <dbReference type="ARBA" id="ARBA00023136"/>
    </source>
</evidence>
<feature type="transmembrane region" description="Helical" evidence="6">
    <location>
        <begin position="295"/>
        <end position="325"/>
    </location>
</feature>
<dbReference type="EMBL" id="LDJL01000004">
    <property type="protein sequence ID" value="KRG70991.1"/>
    <property type="molecule type" value="Genomic_DNA"/>
</dbReference>
<dbReference type="InterPro" id="IPR035681">
    <property type="entry name" value="ComA-like_MBL"/>
</dbReference>
<reference evidence="8 9" key="1">
    <citation type="submission" date="2015-05" db="EMBL/GenBank/DDBJ databases">
        <title>Genome sequencing and analysis of members of genus Stenotrophomonas.</title>
        <authorList>
            <person name="Patil P.P."/>
            <person name="Midha S."/>
            <person name="Patil P.B."/>
        </authorList>
    </citation>
    <scope>NUCLEOTIDE SEQUENCE [LARGE SCALE GENOMIC DNA]</scope>
    <source>
        <strain evidence="8 9">DSM 21858</strain>
    </source>
</reference>
<dbReference type="Pfam" id="PF00753">
    <property type="entry name" value="Lactamase_B"/>
    <property type="match status" value="1"/>
</dbReference>
<feature type="transmembrane region" description="Helical" evidence="6">
    <location>
        <begin position="12"/>
        <end position="31"/>
    </location>
</feature>
<dbReference type="InterPro" id="IPR036866">
    <property type="entry name" value="RibonucZ/Hydroxyglut_hydro"/>
</dbReference>
<dbReference type="SMART" id="SM00849">
    <property type="entry name" value="Lactamase_B"/>
    <property type="match status" value="1"/>
</dbReference>
<dbReference type="InterPro" id="IPR025405">
    <property type="entry name" value="DUF4131"/>
</dbReference>
<dbReference type="AlphaFoldDB" id="A0A0R0CM29"/>
<feature type="domain" description="Metallo-beta-lactamase" evidence="7">
    <location>
        <begin position="532"/>
        <end position="717"/>
    </location>
</feature>
<keyword evidence="9" id="KW-1185">Reference proteome</keyword>
<comment type="caution">
    <text evidence="8">The sequence shown here is derived from an EMBL/GenBank/DDBJ whole genome shotgun (WGS) entry which is preliminary data.</text>
</comment>
<evidence type="ECO:0000256" key="3">
    <source>
        <dbReference type="ARBA" id="ARBA00022692"/>
    </source>
</evidence>
<feature type="transmembrane region" description="Helical" evidence="6">
    <location>
        <begin position="37"/>
        <end position="53"/>
    </location>
</feature>
<dbReference type="STRING" id="344882.ABB29_03935"/>
<dbReference type="PATRIC" id="fig|344882.3.peg.2121"/>
<dbReference type="Proteomes" id="UP000052052">
    <property type="component" value="Unassembled WGS sequence"/>
</dbReference>
<dbReference type="NCBIfam" id="TIGR00360">
    <property type="entry name" value="ComEC_N-term"/>
    <property type="match status" value="1"/>
</dbReference>
<dbReference type="Pfam" id="PF03772">
    <property type="entry name" value="Competence"/>
    <property type="match status" value="1"/>
</dbReference>